<dbReference type="Gene3D" id="3.20.20.450">
    <property type="entry name" value="EAL domain"/>
    <property type="match status" value="1"/>
</dbReference>
<keyword evidence="1" id="KW-1133">Transmembrane helix</keyword>
<sequence length="786" mass="85862">MMGRWTELLAFWRRRLNWRNGLLAAGLLGGLSAGGLGLGLGGAVERFRIEGEQSRFGLWVLMQARVEAERMATALTRASLQDSPEAREELALRLELLWGRIQQLTGDAEQRDLSGLRRLHEAMPTMLRLMREIEDGLNARGGDPARVLSLIRTLEQPLQDSATEMNGMRQDYAREELLAIASRLRLLILGFFLLLGSAGALVWMLALAGRRARRAQRAAERAGHEAHQASDTLRALVDGVPAMISTFDADRRFTFGNRALQDFSGRTEAQLLGRRPSDAGLSADIEHDVAQVLMTGRPIAPLEREATDRFGHPRCLLTTTIPLFDAQGRVWQVLRTGLDVTQRRQAEQRARHLSEHDALTDLPNRMLFNQELARRLRQEPGHLALHLVDIDGFRSVNDTHGQAMGDTMLMAVARRLGGLIRPQDMLARLGGDEFAVLQRLNAEGDGLLLASRIVQSLAQPFQLGEIAIRSGASLGLAILGEGEGSGVSPETMMARADLALTTARRAGRGRYMAFSPDMEGEALARRRLQGELAAALAGGHLHLAYQPKFCLEDRRVVGVEALIRWNHPERGAISPGEFVPLAEEAGLALPMAAFVLRSAARQAMEWRGQGLELPVAVNLSGELIGLSEALELVRSVLAESGLPSSLLEVEVTESTFIGDSEGARQMLLSLREMGVRVALDDFGTGFSSLNYLQMLPIDVLKVDRSFVRDLESSAASGRIVDTVVRLAHGLGARVVAEGVETEGQMLALRKLGCDMVQGFLLARPQPAEAIPGLIAAKHQESMPLSA</sequence>
<protein>
    <submittedName>
        <fullName evidence="6">GGDEF and EAL domain-containing protein</fullName>
    </submittedName>
</protein>
<dbReference type="Pfam" id="PF08448">
    <property type="entry name" value="PAS_4"/>
    <property type="match status" value="1"/>
</dbReference>
<dbReference type="SUPFAM" id="SSF55073">
    <property type="entry name" value="Nucleotide cyclase"/>
    <property type="match status" value="1"/>
</dbReference>
<reference evidence="6 7" key="1">
    <citation type="submission" date="2019-01" db="EMBL/GenBank/DDBJ databases">
        <authorList>
            <person name="Chen W.-M."/>
        </authorList>
    </citation>
    <scope>NUCLEOTIDE SEQUENCE [LARGE SCALE GENOMIC DNA]</scope>
    <source>
        <strain evidence="6 7">CCP-6</strain>
    </source>
</reference>
<gene>
    <name evidence="6" type="ORF">EOD42_11850</name>
</gene>
<dbReference type="SMART" id="SM00267">
    <property type="entry name" value="GGDEF"/>
    <property type="match status" value="1"/>
</dbReference>
<dbReference type="InterPro" id="IPR001633">
    <property type="entry name" value="EAL_dom"/>
</dbReference>
<comment type="caution">
    <text evidence="6">The sequence shown here is derived from an EMBL/GenBank/DDBJ whole genome shotgun (WGS) entry which is preliminary data.</text>
</comment>
<dbReference type="CDD" id="cd01949">
    <property type="entry name" value="GGDEF"/>
    <property type="match status" value="1"/>
</dbReference>
<evidence type="ECO:0000256" key="1">
    <source>
        <dbReference type="SAM" id="Phobius"/>
    </source>
</evidence>
<dbReference type="Proteomes" id="UP000282957">
    <property type="component" value="Unassembled WGS sequence"/>
</dbReference>
<dbReference type="PROSITE" id="PS50112">
    <property type="entry name" value="PAS"/>
    <property type="match status" value="1"/>
</dbReference>
<dbReference type="SUPFAM" id="SSF55785">
    <property type="entry name" value="PYP-like sensor domain (PAS domain)"/>
    <property type="match status" value="1"/>
</dbReference>
<dbReference type="PANTHER" id="PTHR44757">
    <property type="entry name" value="DIGUANYLATE CYCLASE DGCP"/>
    <property type="match status" value="1"/>
</dbReference>
<dbReference type="Pfam" id="PF00990">
    <property type="entry name" value="GGDEF"/>
    <property type="match status" value="1"/>
</dbReference>
<name>A0A437MHG2_9PROT</name>
<evidence type="ECO:0000313" key="7">
    <source>
        <dbReference type="Proteomes" id="UP000282957"/>
    </source>
</evidence>
<evidence type="ECO:0000259" key="2">
    <source>
        <dbReference type="PROSITE" id="PS50112"/>
    </source>
</evidence>
<dbReference type="RefSeq" id="WP_127787723.1">
    <property type="nucleotide sequence ID" value="NZ_SACL01000003.1"/>
</dbReference>
<dbReference type="AlphaFoldDB" id="A0A437MHG2"/>
<feature type="domain" description="PAS" evidence="2">
    <location>
        <begin position="229"/>
        <end position="274"/>
    </location>
</feature>
<feature type="domain" description="PAC" evidence="3">
    <location>
        <begin position="300"/>
        <end position="352"/>
    </location>
</feature>
<dbReference type="PROSITE" id="PS50883">
    <property type="entry name" value="EAL"/>
    <property type="match status" value="1"/>
</dbReference>
<dbReference type="InterPro" id="IPR000014">
    <property type="entry name" value="PAS"/>
</dbReference>
<dbReference type="InterPro" id="IPR029787">
    <property type="entry name" value="Nucleotide_cyclase"/>
</dbReference>
<dbReference type="CDD" id="cd01948">
    <property type="entry name" value="EAL"/>
    <property type="match status" value="1"/>
</dbReference>
<dbReference type="Gene3D" id="3.30.450.20">
    <property type="entry name" value="PAS domain"/>
    <property type="match status" value="1"/>
</dbReference>
<dbReference type="InterPro" id="IPR013656">
    <property type="entry name" value="PAS_4"/>
</dbReference>
<dbReference type="InterPro" id="IPR000160">
    <property type="entry name" value="GGDEF_dom"/>
</dbReference>
<dbReference type="CDD" id="cd00130">
    <property type="entry name" value="PAS"/>
    <property type="match status" value="1"/>
</dbReference>
<dbReference type="InterPro" id="IPR000700">
    <property type="entry name" value="PAS-assoc_C"/>
</dbReference>
<dbReference type="Pfam" id="PF00563">
    <property type="entry name" value="EAL"/>
    <property type="match status" value="1"/>
</dbReference>
<keyword evidence="1" id="KW-0812">Transmembrane</keyword>
<keyword evidence="7" id="KW-1185">Reference proteome</keyword>
<dbReference type="InterPro" id="IPR043128">
    <property type="entry name" value="Rev_trsase/Diguanyl_cyclase"/>
</dbReference>
<keyword evidence="1" id="KW-0472">Membrane</keyword>
<feature type="domain" description="GGDEF" evidence="5">
    <location>
        <begin position="381"/>
        <end position="516"/>
    </location>
</feature>
<evidence type="ECO:0000259" key="3">
    <source>
        <dbReference type="PROSITE" id="PS50113"/>
    </source>
</evidence>
<dbReference type="Gene3D" id="3.30.70.270">
    <property type="match status" value="1"/>
</dbReference>
<dbReference type="EMBL" id="SACL01000003">
    <property type="protein sequence ID" value="RVT97076.1"/>
    <property type="molecule type" value="Genomic_DNA"/>
</dbReference>
<feature type="transmembrane region" description="Helical" evidence="1">
    <location>
        <begin position="186"/>
        <end position="208"/>
    </location>
</feature>
<dbReference type="SUPFAM" id="SSF141868">
    <property type="entry name" value="EAL domain-like"/>
    <property type="match status" value="1"/>
</dbReference>
<evidence type="ECO:0000259" key="5">
    <source>
        <dbReference type="PROSITE" id="PS50887"/>
    </source>
</evidence>
<dbReference type="InterPro" id="IPR035919">
    <property type="entry name" value="EAL_sf"/>
</dbReference>
<organism evidence="6 7">
    <name type="scientific">Rhodovarius crocodyli</name>
    <dbReference type="NCBI Taxonomy" id="1979269"/>
    <lineage>
        <taxon>Bacteria</taxon>
        <taxon>Pseudomonadati</taxon>
        <taxon>Pseudomonadota</taxon>
        <taxon>Alphaproteobacteria</taxon>
        <taxon>Acetobacterales</taxon>
        <taxon>Roseomonadaceae</taxon>
        <taxon>Rhodovarius</taxon>
    </lineage>
</organism>
<dbReference type="PROSITE" id="PS50113">
    <property type="entry name" value="PAC"/>
    <property type="match status" value="1"/>
</dbReference>
<dbReference type="NCBIfam" id="TIGR00229">
    <property type="entry name" value="sensory_box"/>
    <property type="match status" value="1"/>
</dbReference>
<dbReference type="InterPro" id="IPR035965">
    <property type="entry name" value="PAS-like_dom_sf"/>
</dbReference>
<dbReference type="SMART" id="SM00052">
    <property type="entry name" value="EAL"/>
    <property type="match status" value="1"/>
</dbReference>
<dbReference type="PROSITE" id="PS50887">
    <property type="entry name" value="GGDEF"/>
    <property type="match status" value="1"/>
</dbReference>
<dbReference type="OrthoDB" id="7251575at2"/>
<dbReference type="InterPro" id="IPR052155">
    <property type="entry name" value="Biofilm_reg_signaling"/>
</dbReference>
<feature type="domain" description="EAL" evidence="4">
    <location>
        <begin position="525"/>
        <end position="778"/>
    </location>
</feature>
<proteinExistence type="predicted"/>
<evidence type="ECO:0000259" key="4">
    <source>
        <dbReference type="PROSITE" id="PS50883"/>
    </source>
</evidence>
<evidence type="ECO:0000313" key="6">
    <source>
        <dbReference type="EMBL" id="RVT97076.1"/>
    </source>
</evidence>
<dbReference type="PANTHER" id="PTHR44757:SF2">
    <property type="entry name" value="BIOFILM ARCHITECTURE MAINTENANCE PROTEIN MBAA"/>
    <property type="match status" value="1"/>
</dbReference>
<dbReference type="NCBIfam" id="TIGR00254">
    <property type="entry name" value="GGDEF"/>
    <property type="match status" value="1"/>
</dbReference>
<accession>A0A437MHG2</accession>